<keyword evidence="1" id="KW-0808">Transferase</keyword>
<evidence type="ECO:0000313" key="1">
    <source>
        <dbReference type="EMBL" id="GBG06769.1"/>
    </source>
</evidence>
<dbReference type="CDD" id="cd02440">
    <property type="entry name" value="AdoMet_MTases"/>
    <property type="match status" value="1"/>
</dbReference>
<dbReference type="GO" id="GO:0032259">
    <property type="term" value="P:methylation"/>
    <property type="evidence" value="ECO:0007669"/>
    <property type="project" value="UniProtKB-KW"/>
</dbReference>
<proteinExistence type="predicted"/>
<evidence type="ECO:0000313" key="2">
    <source>
        <dbReference type="Proteomes" id="UP000245202"/>
    </source>
</evidence>
<comment type="caution">
    <text evidence="1">The sequence shown here is derived from an EMBL/GenBank/DDBJ whole genome shotgun (WGS) entry which is preliminary data.</text>
</comment>
<dbReference type="Pfam" id="PF06962">
    <property type="entry name" value="rRNA_methylase"/>
    <property type="match status" value="1"/>
</dbReference>
<name>A0A2R5EMA4_9BACL</name>
<dbReference type="PANTHER" id="PTHR35276:SF1">
    <property type="entry name" value="TRNA (MNM(5)S(2)U34)-METHYLTRANSFERASE, CHLOROPLASTIC"/>
    <property type="match status" value="1"/>
</dbReference>
<gene>
    <name evidence="1" type="ORF">PAT3040_01307</name>
</gene>
<dbReference type="GO" id="GO:0008168">
    <property type="term" value="F:methyltransferase activity"/>
    <property type="evidence" value="ECO:0007669"/>
    <property type="project" value="UniProtKB-KW"/>
</dbReference>
<dbReference type="InterPro" id="IPR029063">
    <property type="entry name" value="SAM-dependent_MTases_sf"/>
</dbReference>
<dbReference type="InterPro" id="IPR010719">
    <property type="entry name" value="MnmM_MeTrfase"/>
</dbReference>
<dbReference type="AlphaFoldDB" id="A0A2R5EMA4"/>
<reference evidence="1 2" key="1">
    <citation type="submission" date="2017-08" db="EMBL/GenBank/DDBJ databases">
        <title>Substantial Increase in Enzyme Production by Combined Drug-Resistance Mutations in Paenibacillus agaridevorans.</title>
        <authorList>
            <person name="Tanaka Y."/>
            <person name="Funane K."/>
            <person name="Hosaka T."/>
            <person name="Shiwa Y."/>
            <person name="Fujita N."/>
            <person name="Miyazaki T."/>
            <person name="Yoshikawa H."/>
            <person name="Murakami K."/>
            <person name="Kasahara K."/>
            <person name="Inaoka T."/>
            <person name="Hiraga Y."/>
            <person name="Ochi K."/>
        </authorList>
    </citation>
    <scope>NUCLEOTIDE SEQUENCE [LARGE SCALE GENOMIC DNA]</scope>
    <source>
        <strain evidence="1 2">T-3040</strain>
    </source>
</reference>
<dbReference type="PANTHER" id="PTHR35276">
    <property type="entry name" value="S-ADENOSYL-L-METHIONINE-DEPENDENT METHYLTRANSFERASES SUPERFAMILY PROTEIN"/>
    <property type="match status" value="1"/>
</dbReference>
<keyword evidence="1" id="KW-0489">Methyltransferase</keyword>
<keyword evidence="2" id="KW-1185">Reference proteome</keyword>
<dbReference type="Proteomes" id="UP000245202">
    <property type="component" value="Unassembled WGS sequence"/>
</dbReference>
<dbReference type="RefSeq" id="WP_108991954.1">
    <property type="nucleotide sequence ID" value="NZ_BDQX01000054.1"/>
</dbReference>
<dbReference type="SUPFAM" id="SSF53335">
    <property type="entry name" value="S-adenosyl-L-methionine-dependent methyltransferases"/>
    <property type="match status" value="1"/>
</dbReference>
<dbReference type="EMBL" id="BDQX01000054">
    <property type="protein sequence ID" value="GBG06769.1"/>
    <property type="molecule type" value="Genomic_DNA"/>
</dbReference>
<organism evidence="1 2">
    <name type="scientific">Paenibacillus agaridevorans</name>
    <dbReference type="NCBI Taxonomy" id="171404"/>
    <lineage>
        <taxon>Bacteria</taxon>
        <taxon>Bacillati</taxon>
        <taxon>Bacillota</taxon>
        <taxon>Bacilli</taxon>
        <taxon>Bacillales</taxon>
        <taxon>Paenibacillaceae</taxon>
        <taxon>Paenibacillus</taxon>
    </lineage>
</organism>
<accession>A0A2R5EMA4</accession>
<dbReference type="Gene3D" id="3.40.50.150">
    <property type="entry name" value="Vaccinia Virus protein VP39"/>
    <property type="match status" value="1"/>
</dbReference>
<sequence>MGFLSVLSTAHKWIAERAGAGDIVVDATAGGGVDTFALAELVGPKGMVYAFDIQQEALERTRLRLAPLAADDRLPGLKLILADHAEMVSSVDASDAGRIAAVMFNLGYLPGGDTTVITKPESTLRALDAALSLIRPGGIMTCVLYPGHPGGDAEAAAVEAWAANLPQNVAQAVLYRQPQRTTAPYLIAIERRKG</sequence>
<protein>
    <submittedName>
        <fullName evidence="1">SAM-dependent methyltransferase</fullName>
    </submittedName>
</protein>